<organism evidence="1 2">
    <name type="scientific">Streptomyces capoamus</name>
    <dbReference type="NCBI Taxonomy" id="68183"/>
    <lineage>
        <taxon>Bacteria</taxon>
        <taxon>Bacillati</taxon>
        <taxon>Actinomycetota</taxon>
        <taxon>Actinomycetes</taxon>
        <taxon>Kitasatosporales</taxon>
        <taxon>Streptomycetaceae</taxon>
        <taxon>Streptomyces</taxon>
    </lineage>
</organism>
<proteinExistence type="predicted"/>
<dbReference type="EMBL" id="BNBF01000017">
    <property type="protein sequence ID" value="GHG62205.1"/>
    <property type="molecule type" value="Genomic_DNA"/>
</dbReference>
<comment type="caution">
    <text evidence="1">The sequence shown here is derived from an EMBL/GenBank/DDBJ whole genome shotgun (WGS) entry which is preliminary data.</text>
</comment>
<sequence length="70" mass="7712">MQITQDVNGDWPTLDEWPTVEADVTCRSPGCPVEGITFRETMYRNADGVLRAHCGRCNTPNDDIVEVSGA</sequence>
<evidence type="ECO:0000313" key="1">
    <source>
        <dbReference type="EMBL" id="GHG62205.1"/>
    </source>
</evidence>
<dbReference type="RefSeq" id="WP_189984627.1">
    <property type="nucleotide sequence ID" value="NZ_BNBF01000017.1"/>
</dbReference>
<evidence type="ECO:0000313" key="2">
    <source>
        <dbReference type="Proteomes" id="UP000619355"/>
    </source>
</evidence>
<protein>
    <submittedName>
        <fullName evidence="1">Uncharacterized protein</fullName>
    </submittedName>
</protein>
<dbReference type="Proteomes" id="UP000619355">
    <property type="component" value="Unassembled WGS sequence"/>
</dbReference>
<dbReference type="AlphaFoldDB" id="A0A919F012"/>
<gene>
    <name evidence="1" type="ORF">GCM10018980_51960</name>
</gene>
<name>A0A919F012_9ACTN</name>
<keyword evidence="2" id="KW-1185">Reference proteome</keyword>
<accession>A0A919F012</accession>
<reference evidence="2" key="1">
    <citation type="journal article" date="2019" name="Int. J. Syst. Evol. Microbiol.">
        <title>The Global Catalogue of Microorganisms (GCM) 10K type strain sequencing project: providing services to taxonomists for standard genome sequencing and annotation.</title>
        <authorList>
            <consortium name="The Broad Institute Genomics Platform"/>
            <consortium name="The Broad Institute Genome Sequencing Center for Infectious Disease"/>
            <person name="Wu L."/>
            <person name="Ma J."/>
        </authorList>
    </citation>
    <scope>NUCLEOTIDE SEQUENCE [LARGE SCALE GENOMIC DNA]</scope>
    <source>
        <strain evidence="2">JCM 4253</strain>
    </source>
</reference>